<accession>A0A839ZFM0</accession>
<dbReference type="RefSeq" id="WP_183191706.1">
    <property type="nucleotide sequence ID" value="NZ_JACICD010000012.1"/>
</dbReference>
<proteinExistence type="predicted"/>
<evidence type="ECO:0000313" key="2">
    <source>
        <dbReference type="EMBL" id="MBB3773564.1"/>
    </source>
</evidence>
<dbReference type="PANTHER" id="PTHR43760:SF1">
    <property type="entry name" value="ENDORIBONUCLEASE L-PSP_CHORISMATE MUTASE-LIKE DOMAIN-CONTAINING PROTEIN"/>
    <property type="match status" value="1"/>
</dbReference>
<dbReference type="Proteomes" id="UP000533469">
    <property type="component" value="Unassembled WGS sequence"/>
</dbReference>
<dbReference type="Pfam" id="PF14588">
    <property type="entry name" value="YjgF_endoribonc"/>
    <property type="match status" value="1"/>
</dbReference>
<dbReference type="PANTHER" id="PTHR43760">
    <property type="entry name" value="ENDORIBONUCLEASE-RELATED"/>
    <property type="match status" value="1"/>
</dbReference>
<name>A0A839ZFM0_9HYPH</name>
<sequence>MKIEQRLDELGITLTVPMAGPGQYGKRYGKMKPFVITGRVLHLGGHSAGMENGQVRYPGRLGQDVTIEEGYRAARQTGINCLSTIKRAIGDLDRVTAIVSSINFVACTPDFYEHYKITNGLSDLFDEVFGSEIGLGARATYGAPSLSDNYCFETSLIVEIDSPAS</sequence>
<organism evidence="2 3">
    <name type="scientific">Ancylobacter tetraedralis</name>
    <dbReference type="NCBI Taxonomy" id="217068"/>
    <lineage>
        <taxon>Bacteria</taxon>
        <taxon>Pseudomonadati</taxon>
        <taxon>Pseudomonadota</taxon>
        <taxon>Alphaproteobacteria</taxon>
        <taxon>Hyphomicrobiales</taxon>
        <taxon>Xanthobacteraceae</taxon>
        <taxon>Ancylobacter</taxon>
    </lineage>
</organism>
<dbReference type="AlphaFoldDB" id="A0A839ZFM0"/>
<dbReference type="InterPro" id="IPR035959">
    <property type="entry name" value="RutC-like_sf"/>
</dbReference>
<dbReference type="CDD" id="cd02199">
    <property type="entry name" value="YjgF_YER057c_UK114_like_1"/>
    <property type="match status" value="1"/>
</dbReference>
<gene>
    <name evidence="2" type="ORF">FHS55_004206</name>
</gene>
<dbReference type="Gene3D" id="3.30.1330.40">
    <property type="entry name" value="RutC-like"/>
    <property type="match status" value="1"/>
</dbReference>
<evidence type="ECO:0000313" key="3">
    <source>
        <dbReference type="Proteomes" id="UP000533469"/>
    </source>
</evidence>
<feature type="domain" description="Endoribonuclease L-PSP/chorismate mutase-like" evidence="1">
    <location>
        <begin position="28"/>
        <end position="149"/>
    </location>
</feature>
<dbReference type="EMBL" id="JACICD010000012">
    <property type="protein sequence ID" value="MBB3773564.1"/>
    <property type="molecule type" value="Genomic_DNA"/>
</dbReference>
<comment type="caution">
    <text evidence="2">The sequence shown here is derived from an EMBL/GenBank/DDBJ whole genome shotgun (WGS) entry which is preliminary data.</text>
</comment>
<reference evidence="2 3" key="1">
    <citation type="submission" date="2020-08" db="EMBL/GenBank/DDBJ databases">
        <title>Genomic Encyclopedia of Type Strains, Phase IV (KMG-IV): sequencing the most valuable type-strain genomes for metagenomic binning, comparative biology and taxonomic classification.</title>
        <authorList>
            <person name="Goeker M."/>
        </authorList>
    </citation>
    <scope>NUCLEOTIDE SEQUENCE [LARGE SCALE GENOMIC DNA]</scope>
    <source>
        <strain evidence="2 3">DSM 5895</strain>
    </source>
</reference>
<keyword evidence="3" id="KW-1185">Reference proteome</keyword>
<evidence type="ECO:0000259" key="1">
    <source>
        <dbReference type="Pfam" id="PF14588"/>
    </source>
</evidence>
<protein>
    <submittedName>
        <fullName evidence="2">Enamine deaminase RidA (YjgF/YER057c/UK114 family)</fullName>
    </submittedName>
</protein>
<dbReference type="SUPFAM" id="SSF55298">
    <property type="entry name" value="YjgF-like"/>
    <property type="match status" value="1"/>
</dbReference>
<dbReference type="InterPro" id="IPR013813">
    <property type="entry name" value="Endoribo_LPSP/chorism_mut-like"/>
</dbReference>